<evidence type="ECO:0000256" key="10">
    <source>
        <dbReference type="ARBA" id="ARBA00047785"/>
    </source>
</evidence>
<dbReference type="Gene3D" id="3.40.630.30">
    <property type="match status" value="1"/>
</dbReference>
<keyword evidence="4" id="KW-0443">Lipid metabolism</keyword>
<dbReference type="OrthoDB" id="9787072at2"/>
<keyword evidence="2" id="KW-0444">Lipid biosynthesis</keyword>
<evidence type="ECO:0000256" key="3">
    <source>
        <dbReference type="ARBA" id="ARBA00022679"/>
    </source>
</evidence>
<dbReference type="GO" id="GO:0006629">
    <property type="term" value="P:lipid metabolic process"/>
    <property type="evidence" value="ECO:0007669"/>
    <property type="project" value="UniProtKB-KW"/>
</dbReference>
<keyword evidence="5" id="KW-0012">Acyltransferase</keyword>
<dbReference type="RefSeq" id="WP_107966685.1">
    <property type="nucleotide sequence ID" value="NZ_NWBU01000004.1"/>
</dbReference>
<reference evidence="11 12" key="1">
    <citation type="submission" date="2017-09" db="EMBL/GenBank/DDBJ databases">
        <title>Sphingomonas panjinensis sp.nov., isolated from oil-contaminated soil.</title>
        <authorList>
            <person name="Wang L."/>
            <person name="Chen L."/>
        </authorList>
    </citation>
    <scope>NUCLEOTIDE SEQUENCE [LARGE SCALE GENOMIC DNA]</scope>
    <source>
        <strain evidence="11 12">FW-11</strain>
    </source>
</reference>
<evidence type="ECO:0000256" key="6">
    <source>
        <dbReference type="ARBA" id="ARBA00038095"/>
    </source>
</evidence>
<evidence type="ECO:0000256" key="7">
    <source>
        <dbReference type="ARBA" id="ARBA00039058"/>
    </source>
</evidence>
<dbReference type="AlphaFoldDB" id="A0A2T5G2S9"/>
<organism evidence="11 12">
    <name type="scientific">Sphingomonas oleivorans</name>
    <dbReference type="NCBI Taxonomy" id="1735121"/>
    <lineage>
        <taxon>Bacteria</taxon>
        <taxon>Pseudomonadati</taxon>
        <taxon>Pseudomonadota</taxon>
        <taxon>Alphaproteobacteria</taxon>
        <taxon>Sphingomonadales</taxon>
        <taxon>Sphingomonadaceae</taxon>
        <taxon>Sphingomonas</taxon>
    </lineage>
</organism>
<dbReference type="EMBL" id="NWBU01000004">
    <property type="protein sequence ID" value="PTQ13453.1"/>
    <property type="molecule type" value="Genomic_DNA"/>
</dbReference>
<dbReference type="InterPro" id="IPR052351">
    <property type="entry name" value="Ornithine_N-alpha-AT"/>
</dbReference>
<accession>A0A2T5G2S9</accession>
<evidence type="ECO:0000256" key="9">
    <source>
        <dbReference type="ARBA" id="ARBA00045724"/>
    </source>
</evidence>
<name>A0A2T5G2S9_9SPHN</name>
<dbReference type="Pfam" id="PF13444">
    <property type="entry name" value="Acetyltransf_5"/>
    <property type="match status" value="1"/>
</dbReference>
<dbReference type="EC" id="2.3.2.30" evidence="7"/>
<keyword evidence="12" id="KW-1185">Reference proteome</keyword>
<evidence type="ECO:0000256" key="4">
    <source>
        <dbReference type="ARBA" id="ARBA00023098"/>
    </source>
</evidence>
<dbReference type="PANTHER" id="PTHR37323">
    <property type="entry name" value="GCN5-RELATED N-ACETYLTRANSFERASE"/>
    <property type="match status" value="1"/>
</dbReference>
<comment type="pathway">
    <text evidence="1">Lipid metabolism.</text>
</comment>
<gene>
    <name evidence="11" type="ORF">CLG96_05020</name>
</gene>
<dbReference type="PANTHER" id="PTHR37323:SF1">
    <property type="entry name" value="L-ORNITHINE N(ALPHA)-ACYLTRANSFERASE"/>
    <property type="match status" value="1"/>
</dbReference>
<dbReference type="SUPFAM" id="SSF55729">
    <property type="entry name" value="Acyl-CoA N-acyltransferases (Nat)"/>
    <property type="match status" value="1"/>
</dbReference>
<evidence type="ECO:0000256" key="2">
    <source>
        <dbReference type="ARBA" id="ARBA00022516"/>
    </source>
</evidence>
<dbReference type="GO" id="GO:0043810">
    <property type="term" value="F:ornithine-acyl [acyl carrier protein] N-acyltransferase activity"/>
    <property type="evidence" value="ECO:0007669"/>
    <property type="project" value="UniProtKB-EC"/>
</dbReference>
<evidence type="ECO:0000256" key="8">
    <source>
        <dbReference type="ARBA" id="ARBA00039866"/>
    </source>
</evidence>
<comment type="function">
    <text evidence="9">Catalyzes the first step in the biosynthesis of ornithine lipids, which are phosphorus-free membrane lipids. Catalyzes the 3-hydroxyacyl-acyl carrier protein-dependent acylation of ornithine to form lyso-ornithine lipid (LOL).</text>
</comment>
<comment type="catalytic activity">
    <reaction evidence="10">
        <text>a (3R)-hydroxyacyl-[ACP] + L-ornithine = a lyso-ornithine lipid + holo-[ACP] + H(+)</text>
        <dbReference type="Rhea" id="RHEA:20633"/>
        <dbReference type="Rhea" id="RHEA-COMP:9685"/>
        <dbReference type="Rhea" id="RHEA-COMP:9945"/>
        <dbReference type="ChEBI" id="CHEBI:15378"/>
        <dbReference type="ChEBI" id="CHEBI:46911"/>
        <dbReference type="ChEBI" id="CHEBI:64479"/>
        <dbReference type="ChEBI" id="CHEBI:78827"/>
        <dbReference type="ChEBI" id="CHEBI:138482"/>
        <dbReference type="EC" id="2.3.2.30"/>
    </reaction>
    <physiologicalReaction direction="left-to-right" evidence="10">
        <dbReference type="Rhea" id="RHEA:20634"/>
    </physiologicalReaction>
</comment>
<evidence type="ECO:0000256" key="1">
    <source>
        <dbReference type="ARBA" id="ARBA00005189"/>
    </source>
</evidence>
<comment type="caution">
    <text evidence="11">The sequence shown here is derived from an EMBL/GenBank/DDBJ whole genome shotgun (WGS) entry which is preliminary data.</text>
</comment>
<sequence>MGPEQDSRSEGTALRVRLAEGEEDVRAAQALRFAVFHHEMGAALSASSIAAGLDRDRYDDLADHLLVEDMSDGAPKVVGTYRLLRQSVAEGHGGFYSAGEFDLAPLIGHAAMQGQSLLELGRSCVAPGYRDSGTIQLLWRGIASYLAEHRIGQMFGCASFFGTDPQEHEAALTYLYHQHLAPADLRTRAREAGRIEMERLALGSYDQRLAMRALPPLIKAYLRVGACVGDGAWLDRDFNTIDIFVLMPVAAITARYSDRFGAARIAA</sequence>
<dbReference type="InterPro" id="IPR016181">
    <property type="entry name" value="Acyl_CoA_acyltransferase"/>
</dbReference>
<keyword evidence="3" id="KW-0808">Transferase</keyword>
<evidence type="ECO:0000256" key="5">
    <source>
        <dbReference type="ARBA" id="ARBA00023315"/>
    </source>
</evidence>
<comment type="similarity">
    <text evidence="6">Belongs to the acetyltransferase family. OlsB subfamily.</text>
</comment>
<evidence type="ECO:0000313" key="11">
    <source>
        <dbReference type="EMBL" id="PTQ13453.1"/>
    </source>
</evidence>
<proteinExistence type="inferred from homology"/>
<evidence type="ECO:0000313" key="12">
    <source>
        <dbReference type="Proteomes" id="UP000244162"/>
    </source>
</evidence>
<protein>
    <recommendedName>
        <fullName evidence="8">L-ornithine N(alpha)-acyltransferase</fullName>
        <ecNumber evidence="7">2.3.2.30</ecNumber>
    </recommendedName>
</protein>
<dbReference type="Proteomes" id="UP000244162">
    <property type="component" value="Unassembled WGS sequence"/>
</dbReference>